<organism evidence="2">
    <name type="scientific">Lacticaseibacillus rhamnosus</name>
    <name type="common">Lactobacillus rhamnosus</name>
    <dbReference type="NCBI Taxonomy" id="47715"/>
    <lineage>
        <taxon>Bacteria</taxon>
        <taxon>Bacillati</taxon>
        <taxon>Bacillota</taxon>
        <taxon>Bacilli</taxon>
        <taxon>Lactobacillales</taxon>
        <taxon>Lactobacillaceae</taxon>
        <taxon>Lacticaseibacillus</taxon>
    </lineage>
</organism>
<reference evidence="2" key="1">
    <citation type="submission" date="2019-11" db="EMBL/GenBank/DDBJ databases">
        <authorList>
            <person name="Feng L."/>
        </authorList>
    </citation>
    <scope>NUCLEOTIDE SEQUENCE</scope>
    <source>
        <strain evidence="2">LrhamnosusLFYP97</strain>
    </source>
</reference>
<proteinExistence type="predicted"/>
<dbReference type="EMBL" id="CACRTK010000005">
    <property type="protein sequence ID" value="VYT57895.1"/>
    <property type="molecule type" value="Genomic_DNA"/>
</dbReference>
<gene>
    <name evidence="2" type="ORF">LRLFYP97_00301</name>
</gene>
<dbReference type="Pfam" id="PF14243">
    <property type="entry name" value="R2K_3"/>
    <property type="match status" value="1"/>
</dbReference>
<protein>
    <recommendedName>
        <fullName evidence="1">ATP-grasp domain-containing protein</fullName>
    </recommendedName>
</protein>
<dbReference type="InterPro" id="IPR025643">
    <property type="entry name" value="R2K_3"/>
</dbReference>
<feature type="domain" description="ATP-grasp" evidence="1">
    <location>
        <begin position="150"/>
        <end position="297"/>
    </location>
</feature>
<accession>A0A6N2XU96</accession>
<evidence type="ECO:0000259" key="1">
    <source>
        <dbReference type="Pfam" id="PF14243"/>
    </source>
</evidence>
<name>A0A6N2XU96_LACRH</name>
<evidence type="ECO:0000313" key="2">
    <source>
        <dbReference type="EMBL" id="VYT57895.1"/>
    </source>
</evidence>
<sequence length="308" mass="35431">MATPLLGHHHHSKWGLKMDTSKLTLLFPGNPLRVSQPDPDYAEEYTVAKSMTNVRLINLDCLLDQNQLELNTSFPSETTVIYRGWMLRPETYSKMNSLILASGAKMLTDTHAYTGTHLLPSWAHHSNTLKSAWTTDLSDKGIIRVLNQFSGPVTIKDFVKSRKHEWYSAFYIPNAQNFSQSLEVIHNFITRQGENLVGGLVIREFVPLLQTGTYLSNNPTFEEYHVFYWQRNPFVVIDYWGKNFESLNANDQQFIKKQGADIKSSFFTIDFARKINGDLTIMEIGDAQVSGLQNFDVNHFYRLWLNQK</sequence>
<dbReference type="RefSeq" id="WP_225422106.1">
    <property type="nucleotide sequence ID" value="NZ_CP020016.1"/>
</dbReference>
<dbReference type="AlphaFoldDB" id="A0A6N2XU96"/>